<dbReference type="InterPro" id="IPR015418">
    <property type="entry name" value="Eaf6"/>
</dbReference>
<accession>J4C3T2</accession>
<evidence type="ECO:0000256" key="3">
    <source>
        <dbReference type="ARBA" id="ARBA00010916"/>
    </source>
</evidence>
<evidence type="ECO:0000256" key="5">
    <source>
        <dbReference type="ARBA" id="ARBA00023015"/>
    </source>
</evidence>
<evidence type="ECO:0000256" key="1">
    <source>
        <dbReference type="ARBA" id="ARBA00004123"/>
    </source>
</evidence>
<evidence type="ECO:0000256" key="10">
    <source>
        <dbReference type="SAM" id="MobiDB-lite"/>
    </source>
</evidence>
<comment type="subcellular location">
    <subcellularLocation>
        <location evidence="1">Nucleus</location>
    </subcellularLocation>
</comment>
<feature type="compositionally biased region" description="Basic and acidic residues" evidence="10">
    <location>
        <begin position="76"/>
        <end position="89"/>
    </location>
</feature>
<gene>
    <name evidence="11" type="ORF">TOT_030000247</name>
</gene>
<dbReference type="EMBL" id="AP011948">
    <property type="protein sequence ID" value="BAM40986.1"/>
    <property type="molecule type" value="Genomic_DNA"/>
</dbReference>
<dbReference type="Pfam" id="PF09340">
    <property type="entry name" value="NuA4"/>
    <property type="match status" value="1"/>
</dbReference>
<evidence type="ECO:0000256" key="7">
    <source>
        <dbReference type="ARBA" id="ARBA00023157"/>
    </source>
</evidence>
<dbReference type="GO" id="GO:0005634">
    <property type="term" value="C:nucleus"/>
    <property type="evidence" value="ECO:0007669"/>
    <property type="project" value="UniProtKB-SubCell"/>
</dbReference>
<dbReference type="AlphaFoldDB" id="J4C3T2"/>
<evidence type="ECO:0000256" key="2">
    <source>
        <dbReference type="ARBA" id="ARBA00007347"/>
    </source>
</evidence>
<dbReference type="eggNOG" id="ENOG502T1KP">
    <property type="taxonomic scope" value="Eukaryota"/>
</dbReference>
<reference evidence="11 12" key="1">
    <citation type="journal article" date="2012" name="MBio">
        <title>Comparative genome analysis of three eukaryotic parasites with differing abilities to transform leukocytes reveals key mediators of Theileria-induced leukocyte transformation.</title>
        <authorList>
            <person name="Hayashida K."/>
            <person name="Hara Y."/>
            <person name="Abe T."/>
            <person name="Yamasaki C."/>
            <person name="Toyoda A."/>
            <person name="Kosuge T."/>
            <person name="Suzuki Y."/>
            <person name="Sato Y."/>
            <person name="Kawashima S."/>
            <person name="Katayama T."/>
            <person name="Wakaguri H."/>
            <person name="Inoue N."/>
            <person name="Homma K."/>
            <person name="Tada-Umezaki M."/>
            <person name="Yagi Y."/>
            <person name="Fujii Y."/>
            <person name="Habara T."/>
            <person name="Kanehisa M."/>
            <person name="Watanabe H."/>
            <person name="Ito K."/>
            <person name="Gojobori T."/>
            <person name="Sugawara H."/>
            <person name="Imanishi T."/>
            <person name="Weir W."/>
            <person name="Gardner M."/>
            <person name="Pain A."/>
            <person name="Shiels B."/>
            <person name="Hattori M."/>
            <person name="Nene V."/>
            <person name="Sugimoto C."/>
        </authorList>
    </citation>
    <scope>NUCLEOTIDE SEQUENCE [LARGE SCALE GENOMIC DNA]</scope>
    <source>
        <strain evidence="11 12">Shintoku</strain>
    </source>
</reference>
<feature type="compositionally biased region" description="Polar residues" evidence="10">
    <location>
        <begin position="65"/>
        <end position="75"/>
    </location>
</feature>
<dbReference type="KEGG" id="tot:TOT_030000247"/>
<dbReference type="GO" id="GO:0000123">
    <property type="term" value="C:histone acetyltransferase complex"/>
    <property type="evidence" value="ECO:0007669"/>
    <property type="project" value="InterPro"/>
</dbReference>
<dbReference type="GeneID" id="20715439"/>
<dbReference type="OrthoDB" id="364509at2759"/>
<dbReference type="OMA" id="IDEYVNC"/>
<evidence type="ECO:0000313" key="12">
    <source>
        <dbReference type="Proteomes" id="UP000003786"/>
    </source>
</evidence>
<comment type="similarity">
    <text evidence="3">Belongs to the EAF6 family.</text>
</comment>
<dbReference type="InterPro" id="IPR013892">
    <property type="entry name" value="Cyt_c_biogenesis_Cmc1-like"/>
</dbReference>
<evidence type="ECO:0008006" key="13">
    <source>
        <dbReference type="Google" id="ProtNLM"/>
    </source>
</evidence>
<keyword evidence="5" id="KW-0805">Transcription regulation</keyword>
<feature type="compositionally biased region" description="Low complexity" evidence="10">
    <location>
        <begin position="27"/>
        <end position="43"/>
    </location>
</feature>
<evidence type="ECO:0000256" key="6">
    <source>
        <dbReference type="ARBA" id="ARBA00023054"/>
    </source>
</evidence>
<dbReference type="RefSeq" id="XP_009691287.1">
    <property type="nucleotide sequence ID" value="XM_009692992.1"/>
</dbReference>
<dbReference type="VEuPathDB" id="PiroplasmaDB:TOT_030000247"/>
<feature type="region of interest" description="Disordered" evidence="10">
    <location>
        <begin position="1"/>
        <end position="190"/>
    </location>
</feature>
<dbReference type="Proteomes" id="UP000003786">
    <property type="component" value="Chromosome 3"/>
</dbReference>
<protein>
    <recommendedName>
        <fullName evidence="13">COX assembly mitochondrial protein</fullName>
    </recommendedName>
</protein>
<name>J4C3T2_THEOR</name>
<keyword evidence="8" id="KW-0804">Transcription</keyword>
<feature type="compositionally biased region" description="Low complexity" evidence="10">
    <location>
        <begin position="144"/>
        <end position="163"/>
    </location>
</feature>
<evidence type="ECO:0000256" key="8">
    <source>
        <dbReference type="ARBA" id="ARBA00023163"/>
    </source>
</evidence>
<evidence type="ECO:0000256" key="4">
    <source>
        <dbReference type="ARBA" id="ARBA00022853"/>
    </source>
</evidence>
<evidence type="ECO:0000313" key="11">
    <source>
        <dbReference type="EMBL" id="BAM40986.1"/>
    </source>
</evidence>
<sequence>MPVTKAPSRTISKDSDRLSLKSHRTNSSRTDASSSRSHGSSSKLRQKLITSSMLKHDEGSKHSNKGQGSINYTNKVDNRTTRHGKEAKGSLDPSNKSLKQTTLTKGSSVESNKRPLNKSITSSIEYEESDYESETPKHRSKIAKLNSTNSSSKSTPTKLSGKKASTDDKEKMKTVSSVSKGDSAQNKDGLLLNHDDDIEVSYKSAKIAESHEAPKTPNLNHTLVNSSNVDNLYSMANEDENDDFRFKRSKRSHYKLQDSILALIAKYQADLEHLDQKIEALEAQFFKNPPETTGLIKGWEGNVLNNAYTNISTGLKSRRALNAKFKANFTQTQNLITEHIFSLTSSTSKSNCRCKEDKKTLVDKLRSASDDHPLSYLEFRESEYKVSKERKEAIKDIAASIRDKCRAEIDEYVNCCTEKNFIIFNCKNQSKDLHKCIRIYQRDATSPEAIRKVMEQRYRKGDSSAVPSYLKRNSAEKHVDNGTVQV</sequence>
<dbReference type="Pfam" id="PF08583">
    <property type="entry name" value="Cmc1"/>
    <property type="match status" value="1"/>
</dbReference>
<keyword evidence="7" id="KW-1015">Disulfide bond</keyword>
<comment type="similarity">
    <text evidence="2">Belongs to the CMC family.</text>
</comment>
<feature type="compositionally biased region" description="Polar residues" evidence="10">
    <location>
        <begin position="174"/>
        <end position="186"/>
    </location>
</feature>
<dbReference type="GO" id="GO:0006325">
    <property type="term" value="P:chromatin organization"/>
    <property type="evidence" value="ECO:0007669"/>
    <property type="project" value="UniProtKB-KW"/>
</dbReference>
<organism evidence="11 12">
    <name type="scientific">Theileria orientalis strain Shintoku</name>
    <dbReference type="NCBI Taxonomy" id="869250"/>
    <lineage>
        <taxon>Eukaryota</taxon>
        <taxon>Sar</taxon>
        <taxon>Alveolata</taxon>
        <taxon>Apicomplexa</taxon>
        <taxon>Aconoidasida</taxon>
        <taxon>Piroplasmida</taxon>
        <taxon>Theileriidae</taxon>
        <taxon>Theileria</taxon>
    </lineage>
</organism>
<evidence type="ECO:0000256" key="9">
    <source>
        <dbReference type="ARBA" id="ARBA00023242"/>
    </source>
</evidence>
<keyword evidence="12" id="KW-1185">Reference proteome</keyword>
<keyword evidence="9" id="KW-0539">Nucleus</keyword>
<feature type="compositionally biased region" description="Basic and acidic residues" evidence="10">
    <location>
        <begin position="164"/>
        <end position="173"/>
    </location>
</feature>
<feature type="compositionally biased region" description="Polar residues" evidence="10">
    <location>
        <begin position="92"/>
        <end position="110"/>
    </location>
</feature>
<keyword evidence="4" id="KW-0156">Chromatin regulator</keyword>
<keyword evidence="6" id="KW-0175">Coiled coil</keyword>
<proteinExistence type="inferred from homology"/>